<evidence type="ECO:0000256" key="1">
    <source>
        <dbReference type="ARBA" id="ARBA00023118"/>
    </source>
</evidence>
<gene>
    <name evidence="3" type="primary">cmr6</name>
    <name evidence="3" type="ORF">V6M85_03240</name>
</gene>
<dbReference type="PANTHER" id="PTHR39965">
    <property type="entry name" value="CRISPR SYSTEM CMR SUBUNIT CMR6"/>
    <property type="match status" value="1"/>
</dbReference>
<dbReference type="GO" id="GO:0051607">
    <property type="term" value="P:defense response to virus"/>
    <property type="evidence" value="ECO:0007669"/>
    <property type="project" value="UniProtKB-KW"/>
</dbReference>
<dbReference type="PANTHER" id="PTHR39965:SF1">
    <property type="entry name" value="CRISPR SYSTEM CMR SUBUNIT CMR6"/>
    <property type="match status" value="1"/>
</dbReference>
<evidence type="ECO:0000259" key="2">
    <source>
        <dbReference type="Pfam" id="PF03787"/>
    </source>
</evidence>
<protein>
    <submittedName>
        <fullName evidence="3">Type III-B CRISPR module RAMP protein Cmr6</fullName>
    </submittedName>
</protein>
<evidence type="ECO:0000313" key="4">
    <source>
        <dbReference type="Proteomes" id="UP001432202"/>
    </source>
</evidence>
<dbReference type="InterPro" id="IPR010172">
    <property type="entry name" value="CRISPR-assoc_prot_TM1791"/>
</dbReference>
<keyword evidence="4" id="KW-1185">Reference proteome</keyword>
<keyword evidence="1" id="KW-0051">Antiviral defense</keyword>
<feature type="domain" description="CRISPR type III-associated protein" evidence="2">
    <location>
        <begin position="88"/>
        <end position="217"/>
    </location>
</feature>
<dbReference type="Proteomes" id="UP001432202">
    <property type="component" value="Chromosome"/>
</dbReference>
<dbReference type="GeneID" id="89335750"/>
<dbReference type="NCBIfam" id="TIGR01898">
    <property type="entry name" value="cas_TM1791_cmr6"/>
    <property type="match status" value="1"/>
</dbReference>
<sequence>MNLLSLSLKEWIEEINRYDAVRDEFKRELVEKLTLESDKVNLNEVKEYYEELKKGIKANYPFCRVFKIKSVYRATFGRNEIFGTIPFEVGLSFNWIFNVPVIYGSEIKGAVRYVYRSNKKEDSIFDTDRVGFTDAMPIAYTNHLLYPDVMTPHYTKVKNEADVVPTPIVHLVVSSGVTFEFIFYTNAKNTDDLVSAIKDAINLGIGAKTSVGYSTFELSGKEEEC</sequence>
<dbReference type="RefSeq" id="WP_338602921.1">
    <property type="nucleotide sequence ID" value="NZ_CP146016.1"/>
</dbReference>
<accession>A0AAX4L1R5</accession>
<name>A0AAX4L1R5_9CREN</name>
<dbReference type="AlphaFoldDB" id="A0AAX4L1R5"/>
<reference evidence="3 4" key="1">
    <citation type="submission" date="2024-02" db="EMBL/GenBank/DDBJ databases">
        <title>STSV induces naive adaptation in Sulfolobus.</title>
        <authorList>
            <person name="Xiang X."/>
            <person name="Song M."/>
        </authorList>
    </citation>
    <scope>NUCLEOTIDE SEQUENCE [LARGE SCALE GENOMIC DNA]</scope>
    <source>
        <strain evidence="3 4">RT2</strain>
    </source>
</reference>
<organism evidence="3 4">
    <name type="scientific">Sulfolobus tengchongensis</name>
    <dbReference type="NCBI Taxonomy" id="207809"/>
    <lineage>
        <taxon>Archaea</taxon>
        <taxon>Thermoproteota</taxon>
        <taxon>Thermoprotei</taxon>
        <taxon>Sulfolobales</taxon>
        <taxon>Sulfolobaceae</taxon>
        <taxon>Sulfolobus</taxon>
    </lineage>
</organism>
<dbReference type="EMBL" id="CP146016">
    <property type="protein sequence ID" value="WWQ61109.1"/>
    <property type="molecule type" value="Genomic_DNA"/>
</dbReference>
<dbReference type="InterPro" id="IPR005537">
    <property type="entry name" value="RAMP_III_fam"/>
</dbReference>
<proteinExistence type="predicted"/>
<dbReference type="Pfam" id="PF03787">
    <property type="entry name" value="RAMPs"/>
    <property type="match status" value="1"/>
</dbReference>
<evidence type="ECO:0000313" key="3">
    <source>
        <dbReference type="EMBL" id="WWQ61109.1"/>
    </source>
</evidence>